<evidence type="ECO:0000256" key="4">
    <source>
        <dbReference type="ARBA" id="ARBA00022741"/>
    </source>
</evidence>
<dbReference type="GeneID" id="100161700"/>
<protein>
    <submittedName>
        <fullName evidence="11">Uncharacterized protein</fullName>
    </submittedName>
</protein>
<dbReference type="InterPro" id="IPR052236">
    <property type="entry name" value="Small_GTPase_RasD"/>
</dbReference>
<feature type="compositionally biased region" description="Gly residues" evidence="10">
    <location>
        <begin position="268"/>
        <end position="280"/>
    </location>
</feature>
<dbReference type="GO" id="GO:0003924">
    <property type="term" value="F:GTPase activity"/>
    <property type="evidence" value="ECO:0007669"/>
    <property type="project" value="InterPro"/>
</dbReference>
<evidence type="ECO:0000256" key="8">
    <source>
        <dbReference type="ARBA" id="ARBA00023289"/>
    </source>
</evidence>
<dbReference type="SMART" id="SM00175">
    <property type="entry name" value="RAB"/>
    <property type="match status" value="1"/>
</dbReference>
<dbReference type="RefSeq" id="XP_001943014.1">
    <property type="nucleotide sequence ID" value="XM_001942979.4"/>
</dbReference>
<dbReference type="SUPFAM" id="SSF52540">
    <property type="entry name" value="P-loop containing nucleoside triphosphate hydrolases"/>
    <property type="match status" value="1"/>
</dbReference>
<dbReference type="InterPro" id="IPR005225">
    <property type="entry name" value="Small_GTP-bd"/>
</dbReference>
<dbReference type="GO" id="GO:0005525">
    <property type="term" value="F:GTP binding"/>
    <property type="evidence" value="ECO:0007669"/>
    <property type="project" value="UniProtKB-KW"/>
</dbReference>
<evidence type="ECO:0000256" key="10">
    <source>
        <dbReference type="SAM" id="MobiDB-lite"/>
    </source>
</evidence>
<keyword evidence="7" id="KW-0449">Lipoprotein</keyword>
<keyword evidence="4" id="KW-0547">Nucleotide-binding</keyword>
<dbReference type="PANTHER" id="PTHR46149:SF7">
    <property type="entry name" value="GTP-BINDING PROTEIN DI-RAS2"/>
    <property type="match status" value="1"/>
</dbReference>
<keyword evidence="5" id="KW-0342">GTP-binding</keyword>
<organism evidence="11 12">
    <name type="scientific">Acyrthosiphon pisum</name>
    <name type="common">Pea aphid</name>
    <dbReference type="NCBI Taxonomy" id="7029"/>
    <lineage>
        <taxon>Eukaryota</taxon>
        <taxon>Metazoa</taxon>
        <taxon>Ecdysozoa</taxon>
        <taxon>Arthropoda</taxon>
        <taxon>Hexapoda</taxon>
        <taxon>Insecta</taxon>
        <taxon>Pterygota</taxon>
        <taxon>Neoptera</taxon>
        <taxon>Paraneoptera</taxon>
        <taxon>Hemiptera</taxon>
        <taxon>Sternorrhyncha</taxon>
        <taxon>Aphidomorpha</taxon>
        <taxon>Aphidoidea</taxon>
        <taxon>Aphididae</taxon>
        <taxon>Macrosiphini</taxon>
        <taxon>Acyrthosiphon</taxon>
    </lineage>
</organism>
<evidence type="ECO:0000256" key="7">
    <source>
        <dbReference type="ARBA" id="ARBA00023288"/>
    </source>
</evidence>
<dbReference type="PROSITE" id="PS51421">
    <property type="entry name" value="RAS"/>
    <property type="match status" value="1"/>
</dbReference>
<dbReference type="AlphaFoldDB" id="A0A8R2H850"/>
<dbReference type="Pfam" id="PF00071">
    <property type="entry name" value="Ras"/>
    <property type="match status" value="1"/>
</dbReference>
<accession>A0A8R2H850</accession>
<evidence type="ECO:0000313" key="11">
    <source>
        <dbReference type="EnsemblMetazoa" id="XP_016660225.1"/>
    </source>
</evidence>
<keyword evidence="8" id="KW-0636">Prenylation</keyword>
<keyword evidence="2" id="KW-1003">Cell membrane</keyword>
<dbReference type="SMART" id="SM00173">
    <property type="entry name" value="RAS"/>
    <property type="match status" value="1"/>
</dbReference>
<evidence type="ECO:0000256" key="3">
    <source>
        <dbReference type="ARBA" id="ARBA00022481"/>
    </source>
</evidence>
<evidence type="ECO:0000256" key="5">
    <source>
        <dbReference type="ARBA" id="ARBA00023134"/>
    </source>
</evidence>
<dbReference type="InterPro" id="IPR027417">
    <property type="entry name" value="P-loop_NTPase"/>
</dbReference>
<keyword evidence="12" id="KW-1185">Reference proteome</keyword>
<evidence type="ECO:0000256" key="9">
    <source>
        <dbReference type="ARBA" id="ARBA00038061"/>
    </source>
</evidence>
<dbReference type="Proteomes" id="UP000007819">
    <property type="component" value="Chromosome A2"/>
</dbReference>
<dbReference type="PRINTS" id="PR00449">
    <property type="entry name" value="RASTRNSFRMNG"/>
</dbReference>
<dbReference type="SMART" id="SM00174">
    <property type="entry name" value="RHO"/>
    <property type="match status" value="1"/>
</dbReference>
<proteinExistence type="inferred from homology"/>
<feature type="region of interest" description="Disordered" evidence="10">
    <location>
        <begin position="181"/>
        <end position="286"/>
    </location>
</feature>
<name>A0A8R2H850_ACYPI</name>
<dbReference type="KEGG" id="api:100161700"/>
<sequence length="286" mass="31682">MADPERTRLVVLGDAGVGKSAICKRFLYNSFCSKYKTTVEDLYTKEFSLGTAQHFKVDILDTCGNPQFPAMRRLSIANANAFLFVYSIDCERSFETVKRNFEEVREQREDYQVLPIVVAGNKLDLPADHRRVTVEDASEWLYCELPKMRVKLIECSAKDNVNVRDLFKCLLVLSRKMNGPEDQAACPLKRRSSAYVSHTKSSRRAAENAGGAATTSGPAGGASGHGRDEHQLQQQQQQQQQERAKPRSRSLIRRCSRKAKQQIRDTTTGGGGGGGNGGGVDDCNVS</sequence>
<dbReference type="FunFam" id="3.40.50.300:FF:000475">
    <property type="entry name" value="GTP-binding protein Rhes"/>
    <property type="match status" value="1"/>
</dbReference>
<dbReference type="PROSITE" id="PS51419">
    <property type="entry name" value="RAB"/>
    <property type="match status" value="1"/>
</dbReference>
<evidence type="ECO:0000313" key="12">
    <source>
        <dbReference type="Proteomes" id="UP000007819"/>
    </source>
</evidence>
<evidence type="ECO:0000256" key="1">
    <source>
        <dbReference type="ARBA" id="ARBA00004193"/>
    </source>
</evidence>
<dbReference type="EnsemblMetazoa" id="XM_001942979.5">
    <property type="protein sequence ID" value="XP_001943014.1"/>
    <property type="gene ID" value="LOC100161700"/>
</dbReference>
<reference evidence="11" key="2">
    <citation type="submission" date="2022-06" db="UniProtKB">
        <authorList>
            <consortium name="EnsemblMetazoa"/>
        </authorList>
    </citation>
    <scope>IDENTIFICATION</scope>
</reference>
<feature type="compositionally biased region" description="Basic residues" evidence="10">
    <location>
        <begin position="246"/>
        <end position="261"/>
    </location>
</feature>
<dbReference type="InterPro" id="IPR001806">
    <property type="entry name" value="Small_GTPase"/>
</dbReference>
<feature type="compositionally biased region" description="Low complexity" evidence="10">
    <location>
        <begin position="232"/>
        <end position="241"/>
    </location>
</feature>
<dbReference type="EnsemblMetazoa" id="XM_016804736.2">
    <property type="protein sequence ID" value="XP_016660225.1"/>
    <property type="gene ID" value="LOC100161700"/>
</dbReference>
<dbReference type="PANTHER" id="PTHR46149">
    <property type="entry name" value="MIP08469P"/>
    <property type="match status" value="1"/>
</dbReference>
<comment type="similarity">
    <text evidence="9">Belongs to the small GTPase superfamily. RasD family.</text>
</comment>
<dbReference type="Gene3D" id="3.40.50.300">
    <property type="entry name" value="P-loop containing nucleotide triphosphate hydrolases"/>
    <property type="match status" value="1"/>
</dbReference>
<comment type="subcellular location">
    <subcellularLocation>
        <location evidence="1">Cell membrane</location>
        <topology evidence="1">Lipid-anchor</topology>
    </subcellularLocation>
</comment>
<dbReference type="NCBIfam" id="TIGR00231">
    <property type="entry name" value="small_GTP"/>
    <property type="match status" value="1"/>
</dbReference>
<dbReference type="PROSITE" id="PS51420">
    <property type="entry name" value="RHO"/>
    <property type="match status" value="1"/>
</dbReference>
<dbReference type="GO" id="GO:0005886">
    <property type="term" value="C:plasma membrane"/>
    <property type="evidence" value="ECO:0007669"/>
    <property type="project" value="UniProtKB-SubCell"/>
</dbReference>
<keyword evidence="3" id="KW-0488">Methylation</keyword>
<evidence type="ECO:0000256" key="2">
    <source>
        <dbReference type="ARBA" id="ARBA00022475"/>
    </source>
</evidence>
<evidence type="ECO:0000256" key="6">
    <source>
        <dbReference type="ARBA" id="ARBA00023136"/>
    </source>
</evidence>
<reference evidence="12" key="1">
    <citation type="submission" date="2010-06" db="EMBL/GenBank/DDBJ databases">
        <authorList>
            <person name="Jiang H."/>
            <person name="Abraham K."/>
            <person name="Ali S."/>
            <person name="Alsbrooks S.L."/>
            <person name="Anim B.N."/>
            <person name="Anosike U.S."/>
            <person name="Attaway T."/>
            <person name="Bandaranaike D.P."/>
            <person name="Battles P.K."/>
            <person name="Bell S.N."/>
            <person name="Bell A.V."/>
            <person name="Beltran B."/>
            <person name="Bickham C."/>
            <person name="Bustamante Y."/>
            <person name="Caleb T."/>
            <person name="Canada A."/>
            <person name="Cardenas V."/>
            <person name="Carter K."/>
            <person name="Chacko J."/>
            <person name="Chandrabose M.N."/>
            <person name="Chavez D."/>
            <person name="Chavez A."/>
            <person name="Chen L."/>
            <person name="Chu H.-S."/>
            <person name="Claassen K.J."/>
            <person name="Cockrell R."/>
            <person name="Collins M."/>
            <person name="Cooper J.A."/>
            <person name="Cree A."/>
            <person name="Curry S.M."/>
            <person name="Da Y."/>
            <person name="Dao M.D."/>
            <person name="Das B."/>
            <person name="Davila M.-L."/>
            <person name="Davy-Carroll L."/>
            <person name="Denson S."/>
            <person name="Dinh H."/>
            <person name="Ebong V.E."/>
            <person name="Edwards J.R."/>
            <person name="Egan A."/>
            <person name="El-Daye J."/>
            <person name="Escobedo L."/>
            <person name="Fernandez S."/>
            <person name="Fernando P.R."/>
            <person name="Flagg N."/>
            <person name="Forbes L.D."/>
            <person name="Fowler R.G."/>
            <person name="Fu Q."/>
            <person name="Gabisi R.A."/>
            <person name="Ganer J."/>
            <person name="Garbino Pronczuk A."/>
            <person name="Garcia R.M."/>
            <person name="Garner T."/>
            <person name="Garrett T.E."/>
            <person name="Gonzalez D.A."/>
            <person name="Hamid H."/>
            <person name="Hawkins E.S."/>
            <person name="Hirani K."/>
            <person name="Hogues M.E."/>
            <person name="Hollins B."/>
            <person name="Hsiao C.-H."/>
            <person name="Jabil R."/>
            <person name="James M.L."/>
            <person name="Jhangiani S.N."/>
            <person name="Johnson B."/>
            <person name="Johnson Q."/>
            <person name="Joshi V."/>
            <person name="Kalu J.B."/>
            <person name="Kam C."/>
            <person name="Kashfia A."/>
            <person name="Keebler J."/>
            <person name="Kisamo H."/>
            <person name="Kovar C.L."/>
            <person name="Lago L.A."/>
            <person name="Lai C.-Y."/>
            <person name="Laidlaw J."/>
            <person name="Lara F."/>
            <person name="Le T.-K."/>
            <person name="Lee S.L."/>
            <person name="Legall F.H."/>
            <person name="Lemon S.J."/>
            <person name="Lewis L.R."/>
            <person name="Li B."/>
            <person name="Liu Y."/>
            <person name="Liu Y.-S."/>
            <person name="Lopez J."/>
            <person name="Lozado R.J."/>
            <person name="Lu J."/>
            <person name="Madu R.C."/>
            <person name="Maheshwari M."/>
            <person name="Maheshwari R."/>
            <person name="Malloy K."/>
            <person name="Martinez E."/>
            <person name="Mathew T."/>
            <person name="Mercado I.C."/>
            <person name="Mercado C."/>
            <person name="Meyer B."/>
            <person name="Montgomery K."/>
            <person name="Morgan M.B."/>
            <person name="Munidasa M."/>
            <person name="Nazareth L.V."/>
            <person name="Nelson J."/>
            <person name="Ng B.M."/>
            <person name="Nguyen N.B."/>
            <person name="Nguyen P.Q."/>
            <person name="Nguyen T."/>
            <person name="Obregon M."/>
            <person name="Okwuonu G.O."/>
            <person name="Onwere C.G."/>
            <person name="Orozco G."/>
            <person name="Parra A."/>
            <person name="Patel S."/>
            <person name="Patil S."/>
            <person name="Perez A."/>
            <person name="Perez Y."/>
            <person name="Pham C."/>
            <person name="Primus E.L."/>
            <person name="Pu L.-L."/>
            <person name="Puazo M."/>
            <person name="Qin X."/>
            <person name="Quiroz J.B."/>
            <person name="Reese J."/>
            <person name="Richards S."/>
            <person name="Rives C.M."/>
            <person name="Robberts R."/>
            <person name="Ruiz S.J."/>
            <person name="Ruiz M.J."/>
            <person name="Santibanez J."/>
            <person name="Schneider B.W."/>
            <person name="Sisson I."/>
            <person name="Smith M."/>
            <person name="Sodergren E."/>
            <person name="Song X.-Z."/>
            <person name="Song B.B."/>
            <person name="Summersgill H."/>
            <person name="Thelus R."/>
            <person name="Thornton R.D."/>
            <person name="Trejos Z.Y."/>
            <person name="Usmani K."/>
            <person name="Vattathil S."/>
            <person name="Villasana D."/>
            <person name="Walker D.L."/>
            <person name="Wang S."/>
            <person name="Wang K."/>
            <person name="White C.S."/>
            <person name="Williams A.C."/>
            <person name="Williamson J."/>
            <person name="Wilson K."/>
            <person name="Woghiren I.O."/>
            <person name="Woodworth J.R."/>
            <person name="Worley K.C."/>
            <person name="Wright R.A."/>
            <person name="Wu W."/>
            <person name="Young L."/>
            <person name="Zhang L."/>
            <person name="Zhang J."/>
            <person name="Zhu Y."/>
            <person name="Muzny D.M."/>
            <person name="Weinstock G."/>
            <person name="Gibbs R.A."/>
        </authorList>
    </citation>
    <scope>NUCLEOTIDE SEQUENCE [LARGE SCALE GENOMIC DNA]</scope>
    <source>
        <strain evidence="12">LSR1</strain>
    </source>
</reference>
<dbReference type="OrthoDB" id="265044at2759"/>
<dbReference type="OMA" id="SEWVYCE"/>
<keyword evidence="6" id="KW-0472">Membrane</keyword>
<dbReference type="RefSeq" id="XP_016660225.1">
    <property type="nucleotide sequence ID" value="XM_016804736.1"/>
</dbReference>